<comment type="similarity">
    <text evidence="2">Belongs to the R-spondin family.</text>
</comment>
<dbReference type="GO" id="GO:0008201">
    <property type="term" value="F:heparin binding"/>
    <property type="evidence" value="ECO:0007669"/>
    <property type="project" value="UniProtKB-KW"/>
</dbReference>
<dbReference type="SUPFAM" id="SSF82895">
    <property type="entry name" value="TSP-1 type 1 repeat"/>
    <property type="match status" value="1"/>
</dbReference>
<reference evidence="13" key="1">
    <citation type="submission" date="2022-03" db="EMBL/GenBank/DDBJ databases">
        <authorList>
            <person name="Alioto T."/>
            <person name="Alioto T."/>
            <person name="Gomez Garrido J."/>
        </authorList>
    </citation>
    <scope>NUCLEOTIDE SEQUENCE</scope>
</reference>
<comment type="subcellular location">
    <subcellularLocation>
        <location evidence="1">Secreted</location>
    </subcellularLocation>
</comment>
<dbReference type="Proteomes" id="UP001295444">
    <property type="component" value="Chromosome 01"/>
</dbReference>
<dbReference type="InterPro" id="IPR006212">
    <property type="entry name" value="Furin_repeat"/>
</dbReference>
<keyword evidence="4" id="KW-0716">Sensory transduction</keyword>
<keyword evidence="9" id="KW-0325">Glycoprotein</keyword>
<evidence type="ECO:0000256" key="4">
    <source>
        <dbReference type="ARBA" id="ARBA00022606"/>
    </source>
</evidence>
<dbReference type="SMART" id="SM00261">
    <property type="entry name" value="FU"/>
    <property type="match status" value="2"/>
</dbReference>
<dbReference type="InterPro" id="IPR036383">
    <property type="entry name" value="TSP1_rpt_sf"/>
</dbReference>
<dbReference type="Gene3D" id="2.20.100.10">
    <property type="entry name" value="Thrombospondin type-1 (TSP1) repeat"/>
    <property type="match status" value="1"/>
</dbReference>
<dbReference type="AlphaFoldDB" id="A0AAD1VP20"/>
<evidence type="ECO:0000313" key="13">
    <source>
        <dbReference type="EMBL" id="CAH2222038.1"/>
    </source>
</evidence>
<evidence type="ECO:0000313" key="14">
    <source>
        <dbReference type="Proteomes" id="UP001295444"/>
    </source>
</evidence>
<dbReference type="SMART" id="SM00209">
    <property type="entry name" value="TSP1"/>
    <property type="match status" value="1"/>
</dbReference>
<keyword evidence="6" id="KW-0879">Wnt signaling pathway</keyword>
<evidence type="ECO:0000256" key="3">
    <source>
        <dbReference type="ARBA" id="ARBA00022525"/>
    </source>
</evidence>
<feature type="chain" id="PRO_5042150829" evidence="11">
    <location>
        <begin position="20"/>
        <end position="261"/>
    </location>
</feature>
<dbReference type="InterPro" id="IPR051514">
    <property type="entry name" value="R-spondin"/>
</dbReference>
<dbReference type="Pfam" id="PF15913">
    <property type="entry name" value="Furin-like_2"/>
    <property type="match status" value="1"/>
</dbReference>
<dbReference type="InterPro" id="IPR000884">
    <property type="entry name" value="TSP1_rpt"/>
</dbReference>
<name>A0AAD1VP20_PELCU</name>
<accession>A0AAD1VP20</accession>
<feature type="signal peptide" evidence="11">
    <location>
        <begin position="1"/>
        <end position="19"/>
    </location>
</feature>
<dbReference type="Gene3D" id="2.10.220.10">
    <property type="entry name" value="Hormone Receptor, Insulin-like Growth Factor Receptor 1, Chain A, domain 2"/>
    <property type="match status" value="1"/>
</dbReference>
<evidence type="ECO:0000256" key="11">
    <source>
        <dbReference type="SAM" id="SignalP"/>
    </source>
</evidence>
<feature type="region of interest" description="Disordered" evidence="10">
    <location>
        <begin position="202"/>
        <end position="261"/>
    </location>
</feature>
<keyword evidence="8" id="KW-1015">Disulfide bond</keyword>
<evidence type="ECO:0000256" key="9">
    <source>
        <dbReference type="ARBA" id="ARBA00023180"/>
    </source>
</evidence>
<feature type="compositionally biased region" description="Basic and acidic residues" evidence="10">
    <location>
        <begin position="206"/>
        <end position="227"/>
    </location>
</feature>
<keyword evidence="5" id="KW-0358">Heparin-binding</keyword>
<dbReference type="InterPro" id="IPR043601">
    <property type="entry name" value="Rspo_Fu-CRD_dom"/>
</dbReference>
<organism evidence="13 14">
    <name type="scientific">Pelobates cultripes</name>
    <name type="common">Western spadefoot toad</name>
    <dbReference type="NCBI Taxonomy" id="61616"/>
    <lineage>
        <taxon>Eukaryota</taxon>
        <taxon>Metazoa</taxon>
        <taxon>Chordata</taxon>
        <taxon>Craniata</taxon>
        <taxon>Vertebrata</taxon>
        <taxon>Euteleostomi</taxon>
        <taxon>Amphibia</taxon>
        <taxon>Batrachia</taxon>
        <taxon>Anura</taxon>
        <taxon>Pelobatoidea</taxon>
        <taxon>Pelobatidae</taxon>
        <taxon>Pelobates</taxon>
    </lineage>
</organism>
<dbReference type="GO" id="GO:0005576">
    <property type="term" value="C:extracellular region"/>
    <property type="evidence" value="ECO:0007669"/>
    <property type="project" value="UniProtKB-SubCell"/>
</dbReference>
<dbReference type="PANTHER" id="PTHR46987">
    <property type="entry name" value="NEUROHYPOPHYSIAL HORMONES, N-TERMINAL DOMAIN CONTAINING PROTEIN"/>
    <property type="match status" value="1"/>
</dbReference>
<protein>
    <submittedName>
        <fullName evidence="13">R-spondin-1</fullName>
    </submittedName>
</protein>
<evidence type="ECO:0000256" key="7">
    <source>
        <dbReference type="ARBA" id="ARBA00022729"/>
    </source>
</evidence>
<proteinExistence type="inferred from homology"/>
<dbReference type="CDD" id="cd00064">
    <property type="entry name" value="FU"/>
    <property type="match status" value="1"/>
</dbReference>
<keyword evidence="3" id="KW-0964">Secreted</keyword>
<dbReference type="InterPro" id="IPR009030">
    <property type="entry name" value="Growth_fac_rcpt_cys_sf"/>
</dbReference>
<evidence type="ECO:0000259" key="12">
    <source>
        <dbReference type="Pfam" id="PF15913"/>
    </source>
</evidence>
<dbReference type="PROSITE" id="PS50092">
    <property type="entry name" value="TSP1"/>
    <property type="match status" value="1"/>
</dbReference>
<evidence type="ECO:0000256" key="10">
    <source>
        <dbReference type="SAM" id="MobiDB-lite"/>
    </source>
</evidence>
<sequence length="261" mass="29246">MQFGLFALLVLILMDITDSNKVVRGRRHKRRSTEMNLVCAKGCESCSEFNGCIRCLPKLFMHLERNDIRQTGVCLQSCPEGYYGDRNVDINKCIKCKMNNCETCFSKNFCTKCSEGFYLHKGSCYSSCPEGFIATNGTMECTSAQCEMSEWGAWGPCTRTTKQCGKKKGTEERTRTVLKAAPGGISLCPPSIERRKCTMPKIPCPKGERAQKGQKGQRDKKVDQGKDKKNRNRNKNLEDGGNKKRKNQRVTSVPITPSVPA</sequence>
<gene>
    <name evidence="13" type="ORF">PECUL_23A042049</name>
</gene>
<dbReference type="GO" id="GO:0016055">
    <property type="term" value="P:Wnt signaling pathway"/>
    <property type="evidence" value="ECO:0007669"/>
    <property type="project" value="UniProtKB-KW"/>
</dbReference>
<dbReference type="PANTHER" id="PTHR46987:SF5">
    <property type="entry name" value="R-SPONDIN-1"/>
    <property type="match status" value="1"/>
</dbReference>
<evidence type="ECO:0000256" key="2">
    <source>
        <dbReference type="ARBA" id="ARBA00007308"/>
    </source>
</evidence>
<dbReference type="EMBL" id="OW240912">
    <property type="protein sequence ID" value="CAH2222038.1"/>
    <property type="molecule type" value="Genomic_DNA"/>
</dbReference>
<evidence type="ECO:0000256" key="8">
    <source>
        <dbReference type="ARBA" id="ARBA00023157"/>
    </source>
</evidence>
<dbReference type="SUPFAM" id="SSF57184">
    <property type="entry name" value="Growth factor receptor domain"/>
    <property type="match status" value="1"/>
</dbReference>
<evidence type="ECO:0000256" key="6">
    <source>
        <dbReference type="ARBA" id="ARBA00022687"/>
    </source>
</evidence>
<keyword evidence="14" id="KW-1185">Reference proteome</keyword>
<evidence type="ECO:0000256" key="5">
    <source>
        <dbReference type="ARBA" id="ARBA00022674"/>
    </source>
</evidence>
<evidence type="ECO:0000256" key="1">
    <source>
        <dbReference type="ARBA" id="ARBA00004613"/>
    </source>
</evidence>
<keyword evidence="7 11" id="KW-0732">Signal</keyword>
<feature type="domain" description="R-spondin Fu-CRD" evidence="12">
    <location>
        <begin position="41"/>
        <end position="141"/>
    </location>
</feature>